<proteinExistence type="predicted"/>
<gene>
    <name evidence="2" type="ORF">CFSAN001627_08832</name>
</gene>
<name>M1ZXF0_CLOBO</name>
<dbReference type="InterPro" id="IPR013785">
    <property type="entry name" value="Aldolase_TIM"/>
</dbReference>
<dbReference type="Pfam" id="PF00478">
    <property type="entry name" value="IMPDH"/>
    <property type="match status" value="1"/>
</dbReference>
<reference evidence="2 3" key="2">
    <citation type="submission" date="2013-03" db="EMBL/GenBank/DDBJ databases">
        <title>Diversity in Clostridium botulinum.</title>
        <authorList>
            <person name="Timme R.E."/>
            <person name="Allard M."/>
            <person name="Luo Y."/>
            <person name="Strain E."/>
            <person name="Gonzalez-Escalona N."/>
            <person name="Brown E."/>
        </authorList>
    </citation>
    <scope>NUCLEOTIDE SEQUENCE [LARGE SCALE GENOMIC DNA]</scope>
    <source>
        <strain evidence="2 3">CFSAN001627</strain>
    </source>
</reference>
<dbReference type="GO" id="GO:0003938">
    <property type="term" value="F:IMP dehydrogenase activity"/>
    <property type="evidence" value="ECO:0007669"/>
    <property type="project" value="UniProtKB-EC"/>
</dbReference>
<reference evidence="2 3" key="1">
    <citation type="submission" date="2012-10" db="EMBL/GenBank/DDBJ databases">
        <authorList>
            <person name="Strain E.A."/>
            <person name="Brown E."/>
            <person name="Allard M.W."/>
            <person name="Gonzalez-Escalona N."/>
            <person name="Timme R."/>
        </authorList>
    </citation>
    <scope>NUCLEOTIDE SEQUENCE [LARGE SCALE GENOMIC DNA]</scope>
    <source>
        <strain evidence="2 3">CFSAN001627</strain>
    </source>
</reference>
<comment type="caution">
    <text evidence="2">The sequence shown here is derived from an EMBL/GenBank/DDBJ whole genome shotgun (WGS) entry which is preliminary data.</text>
</comment>
<dbReference type="EC" id="1.1.1.205" evidence="2"/>
<dbReference type="Proteomes" id="UP000011944">
    <property type="component" value="Unassembled WGS sequence"/>
</dbReference>
<protein>
    <submittedName>
        <fullName evidence="2">Inosine 5'-monophosphate dehydrogenase</fullName>
        <ecNumber evidence="2">1.1.1.205</ecNumber>
    </submittedName>
</protein>
<dbReference type="EMBL" id="AMXI01000500">
    <property type="protein sequence ID" value="EKN42129.1"/>
    <property type="molecule type" value="Genomic_DNA"/>
</dbReference>
<dbReference type="PATRIC" id="fig|1232189.3.peg.1415"/>
<sequence>MAKIIKQAYTFDDVLLVPNKSEVLPKEVNLGTNLTKK</sequence>
<evidence type="ECO:0000313" key="3">
    <source>
        <dbReference type="Proteomes" id="UP000011944"/>
    </source>
</evidence>
<dbReference type="SUPFAM" id="SSF51412">
    <property type="entry name" value="Inosine monophosphate dehydrogenase (IMPDH)"/>
    <property type="match status" value="1"/>
</dbReference>
<dbReference type="AlphaFoldDB" id="M1ZXF0"/>
<dbReference type="InterPro" id="IPR001093">
    <property type="entry name" value="IMP_DH_GMPRt"/>
</dbReference>
<organism evidence="2 3">
    <name type="scientific">Clostridium botulinum CFSAN001627</name>
    <dbReference type="NCBI Taxonomy" id="1232189"/>
    <lineage>
        <taxon>Bacteria</taxon>
        <taxon>Bacillati</taxon>
        <taxon>Bacillota</taxon>
        <taxon>Clostridia</taxon>
        <taxon>Eubacteriales</taxon>
        <taxon>Clostridiaceae</taxon>
        <taxon>Clostridium</taxon>
    </lineage>
</organism>
<evidence type="ECO:0000259" key="1">
    <source>
        <dbReference type="Pfam" id="PF00478"/>
    </source>
</evidence>
<dbReference type="Gene3D" id="3.20.20.70">
    <property type="entry name" value="Aldolase class I"/>
    <property type="match status" value="1"/>
</dbReference>
<feature type="domain" description="IMP dehydrogenase/GMP reductase" evidence="1">
    <location>
        <begin position="8"/>
        <end position="37"/>
    </location>
</feature>
<keyword evidence="2" id="KW-0560">Oxidoreductase</keyword>
<evidence type="ECO:0000313" key="2">
    <source>
        <dbReference type="EMBL" id="EKN42129.1"/>
    </source>
</evidence>
<accession>M1ZXF0</accession>